<dbReference type="HAMAP" id="MF_00161">
    <property type="entry name" value="LspA"/>
    <property type="match status" value="1"/>
</dbReference>
<dbReference type="GO" id="GO:0016020">
    <property type="term" value="C:membrane"/>
    <property type="evidence" value="ECO:0007669"/>
    <property type="project" value="InterPro"/>
</dbReference>
<reference evidence="8" key="1">
    <citation type="submission" date="2018-05" db="EMBL/GenBank/DDBJ databases">
        <authorList>
            <person name="Lanie J.A."/>
            <person name="Ng W.-L."/>
            <person name="Kazmierczak K.M."/>
            <person name="Andrzejewski T.M."/>
            <person name="Davidsen T.M."/>
            <person name="Wayne K.J."/>
            <person name="Tettelin H."/>
            <person name="Glass J.I."/>
            <person name="Rusch D."/>
            <person name="Podicherti R."/>
            <person name="Tsui H.-C.T."/>
            <person name="Winkler M.E."/>
        </authorList>
    </citation>
    <scope>NUCLEOTIDE SEQUENCE</scope>
</reference>
<dbReference type="GO" id="GO:0006508">
    <property type="term" value="P:proteolysis"/>
    <property type="evidence" value="ECO:0007669"/>
    <property type="project" value="UniProtKB-KW"/>
</dbReference>
<keyword evidence="6 7" id="KW-0472">Membrane</keyword>
<evidence type="ECO:0000313" key="8">
    <source>
        <dbReference type="EMBL" id="SVC01149.1"/>
    </source>
</evidence>
<evidence type="ECO:0000256" key="1">
    <source>
        <dbReference type="ARBA" id="ARBA00022475"/>
    </source>
</evidence>
<keyword evidence="5 7" id="KW-1133">Transmembrane helix</keyword>
<gene>
    <name evidence="8" type="ORF">METZ01_LOCUS254003</name>
</gene>
<dbReference type="PANTHER" id="PTHR33695:SF1">
    <property type="entry name" value="LIPOPROTEIN SIGNAL PEPTIDASE"/>
    <property type="match status" value="1"/>
</dbReference>
<dbReference type="PROSITE" id="PS00855">
    <property type="entry name" value="SPASE_II"/>
    <property type="match status" value="1"/>
</dbReference>
<dbReference type="Pfam" id="PF01252">
    <property type="entry name" value="Peptidase_A8"/>
    <property type="match status" value="1"/>
</dbReference>
<sequence length="173" mass="19887">MKSKYLQLFLISNFLIILDQITKFWIALHIPLHYSISVVEGYFNLTHIRNPGVAFGLFARNEYEYKVLFFVVISIIAIIAILTIYHQSPENKRAVRFGLILIFSGAVGNLIDRILYGEVIDFLDVFYERFHWPAFNIADSCITIGVSFMIYDLFFGYQKIASVSNPSSEPAND</sequence>
<feature type="transmembrane region" description="Helical" evidence="7">
    <location>
        <begin position="7"/>
        <end position="28"/>
    </location>
</feature>
<evidence type="ECO:0000256" key="3">
    <source>
        <dbReference type="ARBA" id="ARBA00022692"/>
    </source>
</evidence>
<evidence type="ECO:0008006" key="9">
    <source>
        <dbReference type="Google" id="ProtNLM"/>
    </source>
</evidence>
<evidence type="ECO:0000256" key="4">
    <source>
        <dbReference type="ARBA" id="ARBA00022801"/>
    </source>
</evidence>
<name>A0A382IPG7_9ZZZZ</name>
<keyword evidence="1" id="KW-1003">Cell membrane</keyword>
<protein>
    <recommendedName>
        <fullName evidence="9">Lipoprotein signal peptidase</fullName>
    </recommendedName>
</protein>
<dbReference type="EMBL" id="UINC01068483">
    <property type="protein sequence ID" value="SVC01149.1"/>
    <property type="molecule type" value="Genomic_DNA"/>
</dbReference>
<feature type="transmembrane region" description="Helical" evidence="7">
    <location>
        <begin position="97"/>
        <end position="116"/>
    </location>
</feature>
<dbReference type="PANTHER" id="PTHR33695">
    <property type="entry name" value="LIPOPROTEIN SIGNAL PEPTIDASE"/>
    <property type="match status" value="1"/>
</dbReference>
<evidence type="ECO:0000256" key="5">
    <source>
        <dbReference type="ARBA" id="ARBA00022989"/>
    </source>
</evidence>
<evidence type="ECO:0000256" key="7">
    <source>
        <dbReference type="SAM" id="Phobius"/>
    </source>
</evidence>
<accession>A0A382IPG7</accession>
<feature type="transmembrane region" description="Helical" evidence="7">
    <location>
        <begin position="67"/>
        <end position="85"/>
    </location>
</feature>
<organism evidence="8">
    <name type="scientific">marine metagenome</name>
    <dbReference type="NCBI Taxonomy" id="408172"/>
    <lineage>
        <taxon>unclassified sequences</taxon>
        <taxon>metagenomes</taxon>
        <taxon>ecological metagenomes</taxon>
    </lineage>
</organism>
<dbReference type="NCBIfam" id="TIGR00077">
    <property type="entry name" value="lspA"/>
    <property type="match status" value="1"/>
</dbReference>
<keyword evidence="2" id="KW-0645">Protease</keyword>
<evidence type="ECO:0000256" key="6">
    <source>
        <dbReference type="ARBA" id="ARBA00023136"/>
    </source>
</evidence>
<dbReference type="AlphaFoldDB" id="A0A382IPG7"/>
<dbReference type="PRINTS" id="PR00781">
    <property type="entry name" value="LIPOSIGPTASE"/>
</dbReference>
<keyword evidence="4" id="KW-0378">Hydrolase</keyword>
<evidence type="ECO:0000256" key="2">
    <source>
        <dbReference type="ARBA" id="ARBA00022670"/>
    </source>
</evidence>
<dbReference type="InterPro" id="IPR001872">
    <property type="entry name" value="Peptidase_A8"/>
</dbReference>
<proteinExistence type="inferred from homology"/>
<dbReference type="GO" id="GO:0004190">
    <property type="term" value="F:aspartic-type endopeptidase activity"/>
    <property type="evidence" value="ECO:0007669"/>
    <property type="project" value="InterPro"/>
</dbReference>
<feature type="transmembrane region" description="Helical" evidence="7">
    <location>
        <begin position="136"/>
        <end position="155"/>
    </location>
</feature>
<keyword evidence="3 7" id="KW-0812">Transmembrane</keyword>